<keyword evidence="1" id="KW-0489">Methyltransferase</keyword>
<accession>A0A2X0JXL0</accession>
<dbReference type="OrthoDB" id="3476156at2"/>
<dbReference type="RefSeq" id="WP_111506604.1">
    <property type="nucleotide sequence ID" value="NZ_QKYN01000141.1"/>
</dbReference>
<keyword evidence="2" id="KW-1185">Reference proteome</keyword>
<dbReference type="Gene3D" id="3.40.50.150">
    <property type="entry name" value="Vaccinia Virus protein VP39"/>
    <property type="match status" value="1"/>
</dbReference>
<sequence length="242" mass="26849">MNVREAATWLPARSWNGLTVLDAFCCAGGAGMGYWLAGFDVLGVDIAEQPNYPFRFVQCDAVAFIREHGHRFDLRHASPPCQFDCTLTVGTNQDHRHRYADLLDPTRDALANTGGPWVIEQPPGRATKRMRVDVTLCGEMFGLAVIRHRNFELGGWTAPAAIHLPHRGRVAGMRHGRWFTGPYFAVYGQGGGKGTVTQWQQAMGIHWTDQRRELAEAIPPAYTQWLGRHAADQLGRSVEAAA</sequence>
<name>A0A2X0JXL0_9ACTN</name>
<evidence type="ECO:0000313" key="2">
    <source>
        <dbReference type="Proteomes" id="UP000248889"/>
    </source>
</evidence>
<dbReference type="GO" id="GO:0032259">
    <property type="term" value="P:methylation"/>
    <property type="evidence" value="ECO:0007669"/>
    <property type="project" value="UniProtKB-KW"/>
</dbReference>
<comment type="caution">
    <text evidence="1">The sequence shown here is derived from an EMBL/GenBank/DDBJ whole genome shotgun (WGS) entry which is preliminary data.</text>
</comment>
<dbReference type="InterPro" id="IPR029063">
    <property type="entry name" value="SAM-dependent_MTases_sf"/>
</dbReference>
<dbReference type="EMBL" id="QKYN01000141">
    <property type="protein sequence ID" value="RAG81735.1"/>
    <property type="molecule type" value="Genomic_DNA"/>
</dbReference>
<keyword evidence="1" id="KW-0808">Transferase</keyword>
<evidence type="ECO:0000313" key="1">
    <source>
        <dbReference type="EMBL" id="RAG81735.1"/>
    </source>
</evidence>
<organism evidence="1 2">
    <name type="scientific">Streptacidiphilus pinicola</name>
    <dbReference type="NCBI Taxonomy" id="2219663"/>
    <lineage>
        <taxon>Bacteria</taxon>
        <taxon>Bacillati</taxon>
        <taxon>Actinomycetota</taxon>
        <taxon>Actinomycetes</taxon>
        <taxon>Kitasatosporales</taxon>
        <taxon>Streptomycetaceae</taxon>
        <taxon>Streptacidiphilus</taxon>
    </lineage>
</organism>
<dbReference type="SUPFAM" id="SSF53335">
    <property type="entry name" value="S-adenosyl-L-methionine-dependent methyltransferases"/>
    <property type="match status" value="1"/>
</dbReference>
<reference evidence="1 2" key="1">
    <citation type="submission" date="2018-06" db="EMBL/GenBank/DDBJ databases">
        <title>Streptacidiphilus pinicola sp. nov., isolated from pine grove soil.</title>
        <authorList>
            <person name="Roh S.G."/>
            <person name="Park S."/>
            <person name="Kim M.-K."/>
            <person name="Yun B.-R."/>
            <person name="Park J."/>
            <person name="Kim M.J."/>
            <person name="Kim Y.S."/>
            <person name="Kim S.B."/>
        </authorList>
    </citation>
    <scope>NUCLEOTIDE SEQUENCE [LARGE SCALE GENOMIC DNA]</scope>
    <source>
        <strain evidence="1 2">MMS16-CNU450</strain>
    </source>
</reference>
<proteinExistence type="predicted"/>
<dbReference type="GO" id="GO:0008168">
    <property type="term" value="F:methyltransferase activity"/>
    <property type="evidence" value="ECO:0007669"/>
    <property type="project" value="UniProtKB-KW"/>
</dbReference>
<gene>
    <name evidence="1" type="ORF">DN069_31245</name>
</gene>
<protein>
    <submittedName>
        <fullName evidence="1">DNA methylase</fullName>
    </submittedName>
</protein>
<dbReference type="AlphaFoldDB" id="A0A2X0JXL0"/>
<dbReference type="Proteomes" id="UP000248889">
    <property type="component" value="Unassembled WGS sequence"/>
</dbReference>